<organism evidence="1">
    <name type="scientific">viral metagenome</name>
    <dbReference type="NCBI Taxonomy" id="1070528"/>
    <lineage>
        <taxon>unclassified sequences</taxon>
        <taxon>metagenomes</taxon>
        <taxon>organismal metagenomes</taxon>
    </lineage>
</organism>
<evidence type="ECO:0000313" key="1">
    <source>
        <dbReference type="EMBL" id="QHT97855.1"/>
    </source>
</evidence>
<dbReference type="AlphaFoldDB" id="A0A6C0IZJ4"/>
<proteinExistence type="predicted"/>
<dbReference type="EMBL" id="MN740283">
    <property type="protein sequence ID" value="QHT97855.1"/>
    <property type="molecule type" value="Genomic_DNA"/>
</dbReference>
<reference evidence="1" key="1">
    <citation type="journal article" date="2020" name="Nature">
        <title>Giant virus diversity and host interactions through global metagenomics.</title>
        <authorList>
            <person name="Schulz F."/>
            <person name="Roux S."/>
            <person name="Paez-Espino D."/>
            <person name="Jungbluth S."/>
            <person name="Walsh D.A."/>
            <person name="Denef V.J."/>
            <person name="McMahon K.D."/>
            <person name="Konstantinidis K.T."/>
            <person name="Eloe-Fadrosh E.A."/>
            <person name="Kyrpides N.C."/>
            <person name="Woyke T."/>
        </authorList>
    </citation>
    <scope>NUCLEOTIDE SEQUENCE</scope>
    <source>
        <strain evidence="1">GVMAG-M-3300025572-1</strain>
    </source>
</reference>
<protein>
    <submittedName>
        <fullName evidence="1">Uncharacterized protein</fullName>
    </submittedName>
</protein>
<name>A0A6C0IZJ4_9ZZZZ</name>
<accession>A0A6C0IZJ4</accession>
<sequence length="36" mass="4091">MKFDFHGKEKGFRKGVLFLCGRGKSIESWNLTSTGQ</sequence>